<dbReference type="AlphaFoldDB" id="A0A501WLT7"/>
<feature type="compositionally biased region" description="Low complexity" evidence="1">
    <location>
        <begin position="1"/>
        <end position="19"/>
    </location>
</feature>
<proteinExistence type="predicted"/>
<evidence type="ECO:0000313" key="2">
    <source>
        <dbReference type="EMBL" id="TPE48187.1"/>
    </source>
</evidence>
<dbReference type="Proteomes" id="UP000319255">
    <property type="component" value="Unassembled WGS sequence"/>
</dbReference>
<protein>
    <submittedName>
        <fullName evidence="2">DUF2950 domain-containing protein</fullName>
    </submittedName>
</protein>
<name>A0A501WLT7_9RHOB</name>
<sequence>MSAPRAPGPRSSAAASTGTEEGMMRAIRRCGSGALALCLLAGPGAADPAVFGAPEAAVESVIAALEARDEAALIAVFGPENGDVVLTGDAVEDHQTWSEFLRQYRALRRIDREGETATLVIGRDLWPVPIPLRHTAAGWSFDAGAAREETRLRRIGRNELDVIDLMRGYDAAQAAYRAMDPDGDGLPGFAPRLISSAGARDGLYWPDAPGAPESPIGDFMARAASDGYSIDGGADAEPDPYLGYYFHVLTRQGPHAPGGAMDYMVGGHMVAGHALIAFPADYGESGVMSFMVGERGVVYEADLGPDTLAVASGIDAFDPGPGWTPVPPDEE</sequence>
<evidence type="ECO:0000313" key="3">
    <source>
        <dbReference type="Proteomes" id="UP000319255"/>
    </source>
</evidence>
<reference evidence="2 3" key="1">
    <citation type="submission" date="2019-06" db="EMBL/GenBank/DDBJ databases">
        <title>A novel bacterium of genus Amaricoccus, isolated from marine sediment.</title>
        <authorList>
            <person name="Huang H."/>
            <person name="Mo K."/>
            <person name="Hu Y."/>
        </authorList>
    </citation>
    <scope>NUCLEOTIDE SEQUENCE [LARGE SCALE GENOMIC DNA]</scope>
    <source>
        <strain evidence="2 3">HB172011</strain>
    </source>
</reference>
<accession>A0A501WLT7</accession>
<gene>
    <name evidence="2" type="ORF">FJM51_18475</name>
</gene>
<evidence type="ECO:0000256" key="1">
    <source>
        <dbReference type="SAM" id="MobiDB-lite"/>
    </source>
</evidence>
<dbReference type="Pfam" id="PF11453">
    <property type="entry name" value="DUF2950"/>
    <property type="match status" value="1"/>
</dbReference>
<feature type="region of interest" description="Disordered" evidence="1">
    <location>
        <begin position="1"/>
        <end position="20"/>
    </location>
</feature>
<dbReference type="EMBL" id="VFRP01000024">
    <property type="protein sequence ID" value="TPE48187.1"/>
    <property type="molecule type" value="Genomic_DNA"/>
</dbReference>
<keyword evidence="3" id="KW-1185">Reference proteome</keyword>
<dbReference type="OrthoDB" id="108782at2"/>
<organism evidence="2 3">
    <name type="scientific">Amaricoccus solimangrovi</name>
    <dbReference type="NCBI Taxonomy" id="2589815"/>
    <lineage>
        <taxon>Bacteria</taxon>
        <taxon>Pseudomonadati</taxon>
        <taxon>Pseudomonadota</taxon>
        <taxon>Alphaproteobacteria</taxon>
        <taxon>Rhodobacterales</taxon>
        <taxon>Paracoccaceae</taxon>
        <taxon>Amaricoccus</taxon>
    </lineage>
</organism>
<dbReference type="InterPro" id="IPR021556">
    <property type="entry name" value="DUF2950"/>
</dbReference>
<comment type="caution">
    <text evidence="2">The sequence shown here is derived from an EMBL/GenBank/DDBJ whole genome shotgun (WGS) entry which is preliminary data.</text>
</comment>